<gene>
    <name evidence="1" type="ORF">CRENPOLYSF1_450028</name>
</gene>
<proteinExistence type="predicted"/>
<name>A0A1R4HCA8_9GAMM</name>
<evidence type="ECO:0000313" key="1">
    <source>
        <dbReference type="EMBL" id="SJM93671.1"/>
    </source>
</evidence>
<dbReference type="EMBL" id="FUKI01000121">
    <property type="protein sequence ID" value="SJM93671.1"/>
    <property type="molecule type" value="Genomic_DNA"/>
</dbReference>
<dbReference type="Proteomes" id="UP000195667">
    <property type="component" value="Unassembled WGS sequence"/>
</dbReference>
<dbReference type="AlphaFoldDB" id="A0A1R4HCA8"/>
<keyword evidence="2" id="KW-1185">Reference proteome</keyword>
<protein>
    <submittedName>
        <fullName evidence="1">Uncharacterized protein</fullName>
    </submittedName>
</protein>
<reference evidence="2" key="1">
    <citation type="submission" date="2017-02" db="EMBL/GenBank/DDBJ databases">
        <authorList>
            <person name="Daims H."/>
        </authorList>
    </citation>
    <scope>NUCLEOTIDE SEQUENCE [LARGE SCALE GENOMIC DNA]</scope>
</reference>
<organism evidence="1 2">
    <name type="scientific">Crenothrix polyspora</name>
    <dbReference type="NCBI Taxonomy" id="360316"/>
    <lineage>
        <taxon>Bacteria</taxon>
        <taxon>Pseudomonadati</taxon>
        <taxon>Pseudomonadota</taxon>
        <taxon>Gammaproteobacteria</taxon>
        <taxon>Methylococcales</taxon>
        <taxon>Crenotrichaceae</taxon>
        <taxon>Crenothrix</taxon>
    </lineage>
</organism>
<evidence type="ECO:0000313" key="2">
    <source>
        <dbReference type="Proteomes" id="UP000195667"/>
    </source>
</evidence>
<accession>A0A1R4HCA8</accession>
<sequence>MGVTLTTRSTGLSGKLGMALTFVLINVAPNVTMINDASEKAAPYCCLVNIRIGFPCF</sequence>